<keyword evidence="12" id="KW-0238">DNA-binding</keyword>
<evidence type="ECO:0000256" key="4">
    <source>
        <dbReference type="ARBA" id="ARBA00022737"/>
    </source>
</evidence>
<dbReference type="InterPro" id="IPR017871">
    <property type="entry name" value="ABC_transporter-like_CS"/>
</dbReference>
<dbReference type="Gene3D" id="3.40.50.300">
    <property type="entry name" value="P-loop containing nucleotide triphosphate hydrolases"/>
    <property type="match status" value="2"/>
</dbReference>
<organism evidence="18 19">
    <name type="scientific">Ruminococcus albus 8</name>
    <dbReference type="NCBI Taxonomy" id="246199"/>
    <lineage>
        <taxon>Bacteria</taxon>
        <taxon>Bacillati</taxon>
        <taxon>Bacillota</taxon>
        <taxon>Clostridia</taxon>
        <taxon>Eubacteriales</taxon>
        <taxon>Oscillospiraceae</taxon>
        <taxon>Ruminococcus</taxon>
    </lineage>
</organism>
<accession>E9S7N3</accession>
<feature type="domain" description="UvrA DNA-binding" evidence="17">
    <location>
        <begin position="149"/>
        <end position="228"/>
    </location>
</feature>
<dbReference type="GO" id="GO:0008270">
    <property type="term" value="F:zinc ion binding"/>
    <property type="evidence" value="ECO:0007669"/>
    <property type="project" value="UniProtKB-KW"/>
</dbReference>
<dbReference type="GO" id="GO:0006281">
    <property type="term" value="P:DNA repair"/>
    <property type="evidence" value="ECO:0007669"/>
    <property type="project" value="UniProtKB-KW"/>
</dbReference>
<dbReference type="InterPro" id="IPR027417">
    <property type="entry name" value="P-loop_NTPase"/>
</dbReference>
<evidence type="ECO:0000313" key="19">
    <source>
        <dbReference type="Proteomes" id="UP000004259"/>
    </source>
</evidence>
<dbReference type="EMBL" id="ADKM02000014">
    <property type="protein sequence ID" value="EGC04714.1"/>
    <property type="molecule type" value="Genomic_DNA"/>
</dbReference>
<dbReference type="GO" id="GO:0004518">
    <property type="term" value="F:nuclease activity"/>
    <property type="evidence" value="ECO:0007669"/>
    <property type="project" value="UniProtKB-KW"/>
</dbReference>
<evidence type="ECO:0000256" key="12">
    <source>
        <dbReference type="ARBA" id="ARBA00023125"/>
    </source>
</evidence>
<evidence type="ECO:0000313" key="18">
    <source>
        <dbReference type="EMBL" id="EGC04714.1"/>
    </source>
</evidence>
<keyword evidence="3" id="KW-0479">Metal-binding</keyword>
<evidence type="ECO:0000256" key="15">
    <source>
        <dbReference type="ARBA" id="ARBA00039316"/>
    </source>
</evidence>
<dbReference type="PROSITE" id="PS00211">
    <property type="entry name" value="ABC_TRANSPORTER_1"/>
    <property type="match status" value="1"/>
</dbReference>
<comment type="caution">
    <text evidence="18">The sequence shown here is derived from an EMBL/GenBank/DDBJ whole genome shotgun (WGS) entry which is preliminary data.</text>
</comment>
<gene>
    <name evidence="18" type="ORF">CUS_4345</name>
</gene>
<evidence type="ECO:0000256" key="3">
    <source>
        <dbReference type="ARBA" id="ARBA00022723"/>
    </source>
</evidence>
<evidence type="ECO:0000256" key="1">
    <source>
        <dbReference type="ARBA" id="ARBA00004496"/>
    </source>
</evidence>
<evidence type="ECO:0000256" key="2">
    <source>
        <dbReference type="ARBA" id="ARBA00022490"/>
    </source>
</evidence>
<keyword evidence="2" id="KW-0963">Cytoplasm</keyword>
<dbReference type="GO" id="GO:0016887">
    <property type="term" value="F:ATP hydrolysis activity"/>
    <property type="evidence" value="ECO:0007669"/>
    <property type="project" value="InterPro"/>
</dbReference>
<name>E9S7N3_RUMAL</name>
<dbReference type="Pfam" id="PF17755">
    <property type="entry name" value="UvrA_DNA-bind"/>
    <property type="match status" value="1"/>
</dbReference>
<keyword evidence="5" id="KW-0547">Nucleotide-binding</keyword>
<evidence type="ECO:0000256" key="8">
    <source>
        <dbReference type="ARBA" id="ARBA00022771"/>
    </source>
</evidence>
<keyword evidence="6" id="KW-0227">DNA damage</keyword>
<evidence type="ECO:0000256" key="6">
    <source>
        <dbReference type="ARBA" id="ARBA00022763"/>
    </source>
</evidence>
<keyword evidence="19" id="KW-1185">Reference proteome</keyword>
<keyword evidence="13" id="KW-0234">DNA repair</keyword>
<dbReference type="PANTHER" id="PTHR43152:SF2">
    <property type="entry name" value="DRUG RESISTANCE ABC TRANSPORTER"/>
    <property type="match status" value="1"/>
</dbReference>
<evidence type="ECO:0000256" key="5">
    <source>
        <dbReference type="ARBA" id="ARBA00022741"/>
    </source>
</evidence>
<keyword evidence="9" id="KW-0862">Zinc</keyword>
<evidence type="ECO:0000256" key="14">
    <source>
        <dbReference type="ARBA" id="ARBA00038000"/>
    </source>
</evidence>
<dbReference type="RefSeq" id="WP_002846935.1">
    <property type="nucleotide sequence ID" value="NZ_ADKM02000014.1"/>
</dbReference>
<keyword evidence="7" id="KW-0228">DNA excision</keyword>
<evidence type="ECO:0000256" key="9">
    <source>
        <dbReference type="ARBA" id="ARBA00022833"/>
    </source>
</evidence>
<dbReference type="GO" id="GO:0005737">
    <property type="term" value="C:cytoplasm"/>
    <property type="evidence" value="ECO:0007669"/>
    <property type="project" value="UniProtKB-SubCell"/>
</dbReference>
<dbReference type="OrthoDB" id="9809851at2"/>
<dbReference type="GO" id="GO:0003677">
    <property type="term" value="F:DNA binding"/>
    <property type="evidence" value="ECO:0007669"/>
    <property type="project" value="UniProtKB-KW"/>
</dbReference>
<keyword evidence="11" id="KW-0267">Excision nuclease</keyword>
<comment type="subcellular location">
    <subcellularLocation>
        <location evidence="1">Cytoplasm</location>
    </subcellularLocation>
</comment>
<dbReference type="InterPro" id="IPR041552">
    <property type="entry name" value="UvrA_DNA-bd"/>
</dbReference>
<comment type="similarity">
    <text evidence="14">Belongs to the ABC transporter superfamily. UvrA family.</text>
</comment>
<proteinExistence type="inferred from homology"/>
<evidence type="ECO:0000256" key="13">
    <source>
        <dbReference type="ARBA" id="ARBA00023204"/>
    </source>
</evidence>
<evidence type="ECO:0000256" key="10">
    <source>
        <dbReference type="ARBA" id="ARBA00022840"/>
    </source>
</evidence>
<dbReference type="eggNOG" id="COG0178">
    <property type="taxonomic scope" value="Bacteria"/>
</dbReference>
<evidence type="ECO:0000256" key="7">
    <source>
        <dbReference type="ARBA" id="ARBA00022769"/>
    </source>
</evidence>
<evidence type="ECO:0000259" key="17">
    <source>
        <dbReference type="Pfam" id="PF17755"/>
    </source>
</evidence>
<keyword evidence="10" id="KW-0067">ATP-binding</keyword>
<sequence>MSDTIDVWGVETNNLKNIDVSLEKHAINLIIGPSGSGKSSLAYDTVAQIGQHEFMSMFADNASDPTYKVKGYRNMVAAVPLKQANYNNNMRSTIGTYFGINRYIGFIFSVISGVSEDFFVLNKESNLCEVCHGFGTVKELDVNKLISFNTKLKDDPVRCWDRYKDFYRSIIEKFCTEVGIDPNKTFRELSEEERHTFLYGESKAKYQILYHKVNSKSSRTTKFYGVMREKPLIVGASISDKYYSDTVCPCCRGKKYASSHDEIKVGGLSIGEYMITPFADLLKVNKAIRKHSKSASLTFALDAIDTFLQRAIDFNLGYLFFNRSIPTLSGGELQRLRMVQVFNTQLTDLLIVLDEPLGGLSGKERKKIYDSIIELKEKHTLVIVDHSDIFVKSARTIVALGEKSGKNGGYLIDAQSYIKKQKVPMPKPEHTLGSPIRVVLNSKIYQYNGVDIELSEGCLNLITGASGIGKSTLIREYFPQFFESYAYVNQRPILGNKNSNVATSLDIATEIFSTFAKKFKKDKNYFSNNTGNEGCCPSCLGAGYIEYGSEKTSVLRLECADCAGTGFNKDLAKHKINGQSIFDIWRMTVDEAAEFFKDINPKITTALQDASSILLGHLLIGQPTSTLSGGENIRIKLLKLRNSRSDVLGIDEPFKGLSLTEIHSVVSFLMGMIAKGKTVVVIDHNEEAFPYFAKHIE</sequence>
<dbReference type="PANTHER" id="PTHR43152">
    <property type="entry name" value="UVRABC SYSTEM PROTEIN A"/>
    <property type="match status" value="1"/>
</dbReference>
<dbReference type="Gene3D" id="1.10.8.280">
    <property type="entry name" value="ABC transporter ATPase domain-like"/>
    <property type="match status" value="1"/>
</dbReference>
<evidence type="ECO:0000256" key="11">
    <source>
        <dbReference type="ARBA" id="ARBA00022881"/>
    </source>
</evidence>
<dbReference type="STRING" id="246199.CUS_4345"/>
<dbReference type="SUPFAM" id="SSF52540">
    <property type="entry name" value="P-loop containing nucleoside triphosphate hydrolases"/>
    <property type="match status" value="2"/>
</dbReference>
<protein>
    <recommendedName>
        <fullName evidence="15">UvrABC system protein A</fullName>
    </recommendedName>
    <alternativeName>
        <fullName evidence="16">Excinuclease ABC subunit A</fullName>
    </alternativeName>
</protein>
<dbReference type="AlphaFoldDB" id="E9S7N3"/>
<evidence type="ECO:0000256" key="16">
    <source>
        <dbReference type="ARBA" id="ARBA00042156"/>
    </source>
</evidence>
<feature type="non-terminal residue" evidence="18">
    <location>
        <position position="697"/>
    </location>
</feature>
<keyword evidence="8" id="KW-0863">Zinc-finger</keyword>
<dbReference type="Proteomes" id="UP000004259">
    <property type="component" value="Unassembled WGS sequence"/>
</dbReference>
<keyword evidence="4" id="KW-0677">Repeat</keyword>
<reference evidence="18 19" key="1">
    <citation type="submission" date="2011-02" db="EMBL/GenBank/DDBJ databases">
        <authorList>
            <person name="Nelson K.E."/>
            <person name="Sutton G."/>
            <person name="Torralba M."/>
            <person name="Durkin S."/>
            <person name="Harkins D."/>
            <person name="Montgomery R."/>
            <person name="Ziemer C."/>
            <person name="Klaassens E."/>
            <person name="Ocuiv P."/>
            <person name="Morrison M."/>
        </authorList>
    </citation>
    <scope>NUCLEOTIDE SEQUENCE [LARGE SCALE GENOMIC DNA]</scope>
    <source>
        <strain evidence="18 19">8</strain>
    </source>
</reference>
<dbReference type="GO" id="GO:0005524">
    <property type="term" value="F:ATP binding"/>
    <property type="evidence" value="ECO:0007669"/>
    <property type="project" value="UniProtKB-KW"/>
</dbReference>
<dbReference type="Gene3D" id="1.20.1580.10">
    <property type="entry name" value="ABC transporter ATPase like domain"/>
    <property type="match status" value="2"/>
</dbReference>